<protein>
    <recommendedName>
        <fullName evidence="6">Glycosyltransferase family 2 protein</fullName>
    </recommendedName>
</protein>
<keyword evidence="5" id="KW-1185">Reference proteome</keyword>
<organism evidence="1 4">
    <name type="scientific">Agrobacterium larrymoorei</name>
    <dbReference type="NCBI Taxonomy" id="160699"/>
    <lineage>
        <taxon>Bacteria</taxon>
        <taxon>Pseudomonadati</taxon>
        <taxon>Pseudomonadota</taxon>
        <taxon>Alphaproteobacteria</taxon>
        <taxon>Hyphomicrobiales</taxon>
        <taxon>Rhizobiaceae</taxon>
        <taxon>Rhizobium/Agrobacterium group</taxon>
        <taxon>Agrobacterium</taxon>
    </lineage>
</organism>
<reference evidence="2 5" key="2">
    <citation type="submission" date="2021-03" db="EMBL/GenBank/DDBJ databases">
        <title>Rapid diversification of plasmids in a genus of pathogenic and nitrogen fixing bacteria.</title>
        <authorList>
            <person name="Weisberg A.J."/>
            <person name="Miller M."/>
            <person name="Ream W."/>
            <person name="Grunwald N.J."/>
            <person name="Chang J.H."/>
        </authorList>
    </citation>
    <scope>NUCLEOTIDE SEQUENCE [LARGE SCALE GENOMIC DNA]</scope>
    <source>
        <strain evidence="2 5">AF3.44</strain>
    </source>
</reference>
<dbReference type="Proteomes" id="UP000826513">
    <property type="component" value="Chromosome 1"/>
</dbReference>
<dbReference type="EMBL" id="CP124733">
    <property type="protein sequence ID" value="WHA41004.1"/>
    <property type="molecule type" value="Genomic_DNA"/>
</dbReference>
<name>A0A4D7DQG8_9HYPH</name>
<proteinExistence type="predicted"/>
<dbReference type="RefSeq" id="WP_027675971.1">
    <property type="nucleotide sequence ID" value="NZ_CP039691.1"/>
</dbReference>
<evidence type="ECO:0000313" key="4">
    <source>
        <dbReference type="Proteomes" id="UP000298545"/>
    </source>
</evidence>
<dbReference type="OrthoDB" id="8340882at2"/>
<evidence type="ECO:0000313" key="2">
    <source>
        <dbReference type="EMBL" id="QYA08210.1"/>
    </source>
</evidence>
<gene>
    <name evidence="1" type="ORF">CFBP5473_13955</name>
    <name evidence="3" type="ORF">CFBP5477_014550</name>
    <name evidence="2" type="ORF">J5285_05780</name>
</gene>
<evidence type="ECO:0000313" key="1">
    <source>
        <dbReference type="EMBL" id="QCI98901.1"/>
    </source>
</evidence>
<sequence length="234" mass="27029">MKYSILIRGNNFLENDRFGLPLDGRNNIDSLIEKLIDPVRAASPGAKIYLATYDSPALAEIQEKIGDCETILLDAKGSSQAETYKAGLKTVFERQDCDALIVSRFDLDFRKSFDAWNVAPDDTSIFFPWREYRNHWRDHYRVGDAVHIIGKKALGHFHDAVTMCQLAGRTHLHLLYYYLRTMRPNLRFIEDGYWDSNTIFANPECENPLYRIQNRPRIPEFGMGDSVFLSEIRA</sequence>
<evidence type="ECO:0008006" key="6">
    <source>
        <dbReference type="Google" id="ProtNLM"/>
    </source>
</evidence>
<evidence type="ECO:0000313" key="5">
    <source>
        <dbReference type="Proteomes" id="UP000826513"/>
    </source>
</evidence>
<dbReference type="KEGG" id="alf:CFBP5473_13955"/>
<reference evidence="3" key="3">
    <citation type="submission" date="2023-05" db="EMBL/GenBank/DDBJ databases">
        <title>Complete genome sequence of Agrobacterium larrymoorei CFBP5477.</title>
        <authorList>
            <person name="Yen H.-C."/>
            <person name="Chou L."/>
            <person name="Lin Y.-C."/>
            <person name="Lai E.-M."/>
            <person name="Kuo C.-H."/>
        </authorList>
    </citation>
    <scope>NUCLEOTIDE SEQUENCE</scope>
    <source>
        <strain evidence="3">CFBP5477</strain>
    </source>
</reference>
<dbReference type="Proteomes" id="UP000298664">
    <property type="component" value="Chromosome Circular"/>
</dbReference>
<evidence type="ECO:0000313" key="3">
    <source>
        <dbReference type="EMBL" id="WHA41004.1"/>
    </source>
</evidence>
<dbReference type="Proteomes" id="UP000298545">
    <property type="component" value="Chromosome circular"/>
</dbReference>
<accession>A0A4D7DQG8</accession>
<dbReference type="EMBL" id="CP039691">
    <property type="protein sequence ID" value="QCI98901.1"/>
    <property type="molecule type" value="Genomic_DNA"/>
</dbReference>
<dbReference type="EMBL" id="CP072167">
    <property type="protein sequence ID" value="QYA08210.1"/>
    <property type="molecule type" value="Genomic_DNA"/>
</dbReference>
<dbReference type="AlphaFoldDB" id="A0A4D7DQG8"/>
<reference evidence="1 4" key="1">
    <citation type="submission" date="2019-04" db="EMBL/GenBank/DDBJ databases">
        <title>Complete genome sequence of Agrobacterium larrymoorei CFBP5473.</title>
        <authorList>
            <person name="Haryono M."/>
            <person name="Chou L."/>
            <person name="Lin Y.-C."/>
            <person name="Lai E.-M."/>
            <person name="Kuo C.-H."/>
        </authorList>
    </citation>
    <scope>NUCLEOTIDE SEQUENCE [LARGE SCALE GENOMIC DNA]</scope>
    <source>
        <strain evidence="1 4">CFBP5473</strain>
    </source>
</reference>